<dbReference type="Pfam" id="PF00486">
    <property type="entry name" value="Trans_reg_C"/>
    <property type="match status" value="1"/>
</dbReference>
<dbReference type="SMART" id="SM00862">
    <property type="entry name" value="Trans_reg_C"/>
    <property type="match status" value="1"/>
</dbReference>
<dbReference type="PROSITE" id="PS51755">
    <property type="entry name" value="OMPR_PHOB"/>
    <property type="match status" value="1"/>
</dbReference>
<dbReference type="Gene3D" id="1.10.10.10">
    <property type="entry name" value="Winged helix-like DNA-binding domain superfamily/Winged helix DNA-binding domain"/>
    <property type="match status" value="1"/>
</dbReference>
<dbReference type="InterPro" id="IPR011006">
    <property type="entry name" value="CheY-like_superfamily"/>
</dbReference>
<keyword evidence="9" id="KW-1185">Reference proteome</keyword>
<dbReference type="InterPro" id="IPR001867">
    <property type="entry name" value="OmpR/PhoB-type_DNA-bd"/>
</dbReference>
<keyword evidence="1" id="KW-0805">Transcription regulation</keyword>
<proteinExistence type="predicted"/>
<gene>
    <name evidence="8" type="ORF">M9426_01785</name>
</gene>
<dbReference type="InterPro" id="IPR039420">
    <property type="entry name" value="WalR-like"/>
</dbReference>
<dbReference type="PROSITE" id="PS50110">
    <property type="entry name" value="RESPONSE_REGULATORY"/>
    <property type="match status" value="1"/>
</dbReference>
<dbReference type="EMBL" id="CP097885">
    <property type="protein sequence ID" value="URN41759.1"/>
    <property type="molecule type" value="Genomic_DNA"/>
</dbReference>
<evidence type="ECO:0000256" key="2">
    <source>
        <dbReference type="ARBA" id="ARBA00023125"/>
    </source>
</evidence>
<keyword evidence="3" id="KW-0804">Transcription</keyword>
<evidence type="ECO:0000313" key="9">
    <source>
        <dbReference type="Proteomes" id="UP001056218"/>
    </source>
</evidence>
<evidence type="ECO:0000256" key="1">
    <source>
        <dbReference type="ARBA" id="ARBA00023015"/>
    </source>
</evidence>
<dbReference type="PANTHER" id="PTHR48111">
    <property type="entry name" value="REGULATOR OF RPOS"/>
    <property type="match status" value="1"/>
</dbReference>
<dbReference type="SUPFAM" id="SSF52172">
    <property type="entry name" value="CheY-like"/>
    <property type="match status" value="1"/>
</dbReference>
<evidence type="ECO:0000256" key="5">
    <source>
        <dbReference type="PROSITE-ProRule" id="PRU01091"/>
    </source>
</evidence>
<dbReference type="Proteomes" id="UP001056218">
    <property type="component" value="Chromosome"/>
</dbReference>
<dbReference type="SUPFAM" id="SSF46894">
    <property type="entry name" value="C-terminal effector domain of the bipartite response regulators"/>
    <property type="match status" value="1"/>
</dbReference>
<evidence type="ECO:0000259" key="6">
    <source>
        <dbReference type="PROSITE" id="PS50110"/>
    </source>
</evidence>
<feature type="domain" description="OmpR/PhoB-type" evidence="7">
    <location>
        <begin position="130"/>
        <end position="228"/>
    </location>
</feature>
<dbReference type="InterPro" id="IPR016032">
    <property type="entry name" value="Sig_transdc_resp-reg_C-effctor"/>
</dbReference>
<dbReference type="Gene3D" id="6.10.250.690">
    <property type="match status" value="1"/>
</dbReference>
<evidence type="ECO:0000313" key="8">
    <source>
        <dbReference type="EMBL" id="URN41759.1"/>
    </source>
</evidence>
<dbReference type="SMART" id="SM00448">
    <property type="entry name" value="REC"/>
    <property type="match status" value="1"/>
</dbReference>
<keyword evidence="2 5" id="KW-0238">DNA-binding</keyword>
<feature type="modified residue" description="4-aspartylphosphate" evidence="4">
    <location>
        <position position="53"/>
    </location>
</feature>
<name>A0ABY4TMQ1_9FIRM</name>
<protein>
    <submittedName>
        <fullName evidence="8">Response regulator transcription factor</fullName>
    </submittedName>
</protein>
<dbReference type="RefSeq" id="WP_250342267.1">
    <property type="nucleotide sequence ID" value="NZ_CP097885.1"/>
</dbReference>
<evidence type="ECO:0000256" key="3">
    <source>
        <dbReference type="ARBA" id="ARBA00023163"/>
    </source>
</evidence>
<dbReference type="Gene3D" id="3.40.50.2300">
    <property type="match status" value="1"/>
</dbReference>
<evidence type="ECO:0000256" key="4">
    <source>
        <dbReference type="PROSITE-ProRule" id="PRU00169"/>
    </source>
</evidence>
<dbReference type="CDD" id="cd00383">
    <property type="entry name" value="trans_reg_C"/>
    <property type="match status" value="1"/>
</dbReference>
<dbReference type="Pfam" id="PF00072">
    <property type="entry name" value="Response_reg"/>
    <property type="match status" value="1"/>
</dbReference>
<reference evidence="8 9" key="1">
    <citation type="submission" date="2022-05" db="EMBL/GenBank/DDBJ databases">
        <title>Identification of Peptoniphilus vaginalis-like Bacteria, Peptoniphilus septimus sp. nov. from Blood Cultures in a Cervical Cancer Patient receiving Chemotherapy: Case and Implications.</title>
        <authorList>
            <person name="Zhan X.-Y."/>
        </authorList>
    </citation>
    <scope>NUCLEOTIDE SEQUENCE [LARGE SCALE GENOMIC DNA]</scope>
    <source>
        <strain evidence="8 9">SAHP1</strain>
    </source>
</reference>
<dbReference type="InterPro" id="IPR036388">
    <property type="entry name" value="WH-like_DNA-bd_sf"/>
</dbReference>
<feature type="DNA-binding region" description="OmpR/PhoB-type" evidence="5">
    <location>
        <begin position="130"/>
        <end position="228"/>
    </location>
</feature>
<evidence type="ECO:0000259" key="7">
    <source>
        <dbReference type="PROSITE" id="PS51755"/>
    </source>
</evidence>
<accession>A0ABY4TMQ1</accession>
<keyword evidence="4" id="KW-0597">Phosphoprotein</keyword>
<feature type="domain" description="Response regulatory" evidence="6">
    <location>
        <begin position="4"/>
        <end position="117"/>
    </location>
</feature>
<organism evidence="8 9">
    <name type="scientific">Peptoniphilus genitalis</name>
    <dbReference type="NCBI Taxonomy" id="3036303"/>
    <lineage>
        <taxon>Bacteria</taxon>
        <taxon>Bacillati</taxon>
        <taxon>Bacillota</taxon>
        <taxon>Tissierellia</taxon>
        <taxon>Tissierellales</taxon>
        <taxon>Peptoniphilaceae</taxon>
        <taxon>Peptoniphilus</taxon>
    </lineage>
</organism>
<dbReference type="PANTHER" id="PTHR48111:SF43">
    <property type="entry name" value="STAGE 0 SPORULATION PROTEIN A HOMOLOG"/>
    <property type="match status" value="1"/>
</dbReference>
<dbReference type="InterPro" id="IPR001789">
    <property type="entry name" value="Sig_transdc_resp-reg_receiver"/>
</dbReference>
<sequence>MVYNILIIEDDFGLAKSITNVLEKYNFRSSILDDFQDIEDRVVDTKPDLIILDINLPYYNGFYWCRKIRKITSNPIMIISSRDSNMDQIMALEYGADDYITKPFDSEILIAKINSLLRRTFGELSGTTINEQLKVGNIILDKDRQQLLAGDKQIDLSITELKILKKLIEEYPNSVSRDELFFEVWDENNFVEENTLNVNIRRIRRKIDDNQLPIGIRTIRTFGYQLVAEEDGR</sequence>